<gene>
    <name evidence="6" type="ORF">cand_019030</name>
</gene>
<evidence type="ECO:0000256" key="3">
    <source>
        <dbReference type="ARBA" id="ARBA00022771"/>
    </source>
</evidence>
<proteinExistence type="predicted"/>
<dbReference type="OrthoDB" id="340834at2759"/>
<keyword evidence="4" id="KW-0862">Zinc</keyword>
<dbReference type="PANTHER" id="PTHR12326">
    <property type="entry name" value="PLECKSTRIN HOMOLOGY DOMAIN CONTAINING PROTEIN"/>
    <property type="match status" value="1"/>
</dbReference>
<comment type="caution">
    <text evidence="6">The sequence shown here is derived from an EMBL/GenBank/DDBJ whole genome shotgun (WGS) entry which is preliminary data.</text>
</comment>
<dbReference type="Pfam" id="PF13901">
    <property type="entry name" value="RH_dom"/>
    <property type="match status" value="1"/>
</dbReference>
<keyword evidence="2" id="KW-0677">Repeat</keyword>
<accession>A0A1J4MA14</accession>
<evidence type="ECO:0000313" key="6">
    <source>
        <dbReference type="EMBL" id="OII71064.1"/>
    </source>
</evidence>
<dbReference type="GO" id="GO:0008270">
    <property type="term" value="F:zinc ion binding"/>
    <property type="evidence" value="ECO:0007669"/>
    <property type="project" value="UniProtKB-KW"/>
</dbReference>
<evidence type="ECO:0000259" key="5">
    <source>
        <dbReference type="SMART" id="SM01175"/>
    </source>
</evidence>
<feature type="domain" description="Rubicon Homology" evidence="5">
    <location>
        <begin position="455"/>
        <end position="635"/>
    </location>
</feature>
<name>A0A1J4MA14_9CRYT</name>
<keyword evidence="7" id="KW-1185">Reference proteome</keyword>
<keyword evidence="3" id="KW-0863">Zinc-finger</keyword>
<dbReference type="InterPro" id="IPR025258">
    <property type="entry name" value="RH_dom"/>
</dbReference>
<dbReference type="Proteomes" id="UP000186804">
    <property type="component" value="Unassembled WGS sequence"/>
</dbReference>
<dbReference type="InterPro" id="IPR051366">
    <property type="entry name" value="DEF8"/>
</dbReference>
<evidence type="ECO:0000256" key="2">
    <source>
        <dbReference type="ARBA" id="ARBA00022737"/>
    </source>
</evidence>
<sequence length="712" mass="83187">MGDILLAEFHGYFDEKNAEILKLSIHYIKSLESCITNLALNKGIPRNFSHFRDIIEVIRICSVHGILIKNSYKENRSSMFHFVKIFPEIEDLKEVDDMCFLAFLVMNKVFSTFLDSLQSPTTFWHQRVAKYFHQSSILRYPHLLKQFTQIAHFFEINLNLKTLHIPNCWLTYFAKLSLRWNSYGSNGIDAPMKDYSNLAKHSLDPGLVSLTPSLLHLLRSEENLILKNSFDNEQYDKSPEEEYSGTTVVNHSGIKNENLEKIHEDYQSERHSYFSYSFNSDPCSINKDDSDNETKVKELEELLENLWQPLLYLPSELDIGFLQKSNKSENWNFNSPTNRYKSIVLPQLVTPKRYSTIRNKRTPYVSEEEPDQQSINQSPIFDNNLNHINSGTKICESPNLIKLVPISYIPDNKEWYLRYYTIPLDKTEEASVLNLQDYKCCDKKCRFKLDLEKLHFCCFTGFYYCSNCYGDNQTCIIPGLLAKFGSFTPLPVAANSLRQLKSLESKPLINVNVLTADIWITNQLIKKLIYARRYLLQLWLDSESADQLYRYMGDGEDNFTVLRDHPNSTESQGQFEKQLTNISTLKAYRKENCTIRKNNKETHENCSKQDIFYNTVVDVKSDIPKKKCQYKESIKRRLQREYGMNGLADYTDYFSVLQLIQIAFESFSQEITMNSSDAKFHTYVNDLTKLCINWSDHQSKCLLCNHKRYLNS</sequence>
<reference evidence="6 7" key="1">
    <citation type="submission" date="2016-10" db="EMBL/GenBank/DDBJ databases">
        <title>Reductive evolution of mitochondrial metabolism and differential evolution of invasion-related proteins in Cryptosporidium.</title>
        <authorList>
            <person name="Liu S."/>
            <person name="Roellig D.M."/>
            <person name="Guo Y."/>
            <person name="Li N."/>
            <person name="Frace M.A."/>
            <person name="Tang K."/>
            <person name="Zhang L."/>
            <person name="Feng Y."/>
            <person name="Xiao L."/>
        </authorList>
    </citation>
    <scope>NUCLEOTIDE SEQUENCE [LARGE SCALE GENOMIC DNA]</scope>
    <source>
        <strain evidence="6">30847</strain>
    </source>
</reference>
<dbReference type="RefSeq" id="XP_067066433.1">
    <property type="nucleotide sequence ID" value="XM_067212136.1"/>
</dbReference>
<dbReference type="AlphaFoldDB" id="A0A1J4MA14"/>
<dbReference type="GeneID" id="92366088"/>
<dbReference type="SMART" id="SM01175">
    <property type="entry name" value="DUF4206"/>
    <property type="match status" value="1"/>
</dbReference>
<dbReference type="EMBL" id="LRBS01000125">
    <property type="protein sequence ID" value="OII71064.1"/>
    <property type="molecule type" value="Genomic_DNA"/>
</dbReference>
<evidence type="ECO:0000256" key="4">
    <source>
        <dbReference type="ARBA" id="ARBA00022833"/>
    </source>
</evidence>
<dbReference type="PANTHER" id="PTHR12326:SF12">
    <property type="entry name" value="PLECKSTRIN HOMOLOGY AND RUN DOMAIN CONTAINING M1"/>
    <property type="match status" value="1"/>
</dbReference>
<dbReference type="VEuPathDB" id="CryptoDB:cand_019030"/>
<keyword evidence="1" id="KW-0479">Metal-binding</keyword>
<evidence type="ECO:0000313" key="7">
    <source>
        <dbReference type="Proteomes" id="UP000186804"/>
    </source>
</evidence>
<evidence type="ECO:0000256" key="1">
    <source>
        <dbReference type="ARBA" id="ARBA00022723"/>
    </source>
</evidence>
<organism evidence="6 7">
    <name type="scientific">Cryptosporidium andersoni</name>
    <dbReference type="NCBI Taxonomy" id="117008"/>
    <lineage>
        <taxon>Eukaryota</taxon>
        <taxon>Sar</taxon>
        <taxon>Alveolata</taxon>
        <taxon>Apicomplexa</taxon>
        <taxon>Conoidasida</taxon>
        <taxon>Coccidia</taxon>
        <taxon>Eucoccidiorida</taxon>
        <taxon>Eimeriorina</taxon>
        <taxon>Cryptosporidiidae</taxon>
        <taxon>Cryptosporidium</taxon>
    </lineage>
</organism>
<protein>
    <recommendedName>
        <fullName evidence="5">Rubicon Homology domain-containing protein</fullName>
    </recommendedName>
</protein>